<dbReference type="PANTHER" id="PTHR10192:SF28">
    <property type="entry name" value="MOLYBDOPTERIN MOLYBDENUMTRANSFERASE"/>
    <property type="match status" value="1"/>
</dbReference>
<evidence type="ECO:0000259" key="2">
    <source>
        <dbReference type="SMART" id="SM00852"/>
    </source>
</evidence>
<evidence type="ECO:0000313" key="3">
    <source>
        <dbReference type="EMBL" id="MCQ1529066.1"/>
    </source>
</evidence>
<comment type="pathway">
    <text evidence="1">Cofactor biosynthesis; molybdopterin biosynthesis.</text>
</comment>
<dbReference type="PANTHER" id="PTHR10192">
    <property type="entry name" value="MOLYBDOPTERIN BIOSYNTHESIS PROTEIN"/>
    <property type="match status" value="1"/>
</dbReference>
<comment type="caution">
    <text evidence="3">The sequence shown here is derived from an EMBL/GenBank/DDBJ whole genome shotgun (WGS) entry which is preliminary data.</text>
</comment>
<dbReference type="EC" id="2.10.1.1" evidence="1"/>
<accession>A0ABT1NGT7</accession>
<keyword evidence="1" id="KW-0500">Molybdenum</keyword>
<dbReference type="EMBL" id="JAJEKE010000003">
    <property type="protein sequence ID" value="MCQ1529066.1"/>
    <property type="molecule type" value="Genomic_DNA"/>
</dbReference>
<keyword evidence="4" id="KW-1185">Reference proteome</keyword>
<keyword evidence="1" id="KW-0460">Magnesium</keyword>
<dbReference type="InterPro" id="IPR036425">
    <property type="entry name" value="MoaB/Mog-like_dom_sf"/>
</dbReference>
<feature type="domain" description="MoaB/Mog" evidence="2">
    <location>
        <begin position="174"/>
        <end position="306"/>
    </location>
</feature>
<name>A0ABT1NGT7_9FIRM</name>
<keyword evidence="1" id="KW-0501">Molybdenum cofactor biosynthesis</keyword>
<organism evidence="3 4">
    <name type="scientific">Lutispora saccharofermentans</name>
    <dbReference type="NCBI Taxonomy" id="3024236"/>
    <lineage>
        <taxon>Bacteria</taxon>
        <taxon>Bacillati</taxon>
        <taxon>Bacillota</taxon>
        <taxon>Clostridia</taxon>
        <taxon>Lutisporales</taxon>
        <taxon>Lutisporaceae</taxon>
        <taxon>Lutispora</taxon>
    </lineage>
</organism>
<dbReference type="RefSeq" id="WP_255226583.1">
    <property type="nucleotide sequence ID" value="NZ_JAJEKE010000003.1"/>
</dbReference>
<keyword evidence="1" id="KW-0808">Transferase</keyword>
<gene>
    <name evidence="3" type="ORF">LJD61_05830</name>
</gene>
<dbReference type="Gene3D" id="3.40.980.10">
    <property type="entry name" value="MoaB/Mog-like domain"/>
    <property type="match status" value="1"/>
</dbReference>
<dbReference type="InterPro" id="IPR001453">
    <property type="entry name" value="MoaB/Mog_dom"/>
</dbReference>
<sequence length="340" mass="37153">MKKVRVEDSIGMVLGHDMTKIIPGDFKGAAFKKGHIITEADIGILKSMGKDHIFLLELNESQIHENEAAVRLANAAAGAGIELTEPAEGKVSFKAKYDGLLKVRKELLYEINSIEHISMASLQDNTPVKAGQLVAGTRIIPLVTERYKIEEVEKSCKGEEPVLQVKPFRKMKLGVVITGNEVFYGRIEDKFAPVFKKKMEEYGAELIDIKFAPDDAEKIKEAILEHFENGADGVITGGGMSVDPDDVTPEGIKLTGAEVISYGAPVLPGAMFMIAYYGDKPIMGLPACGMYHKTTIFDLIFPRVLAGERIKRRDIAALGYGGLCTQCKVCTYPACHFGKA</sequence>
<evidence type="ECO:0000256" key="1">
    <source>
        <dbReference type="RuleBase" id="RU365090"/>
    </source>
</evidence>
<dbReference type="InterPro" id="IPR038987">
    <property type="entry name" value="MoeA-like"/>
</dbReference>
<dbReference type="Pfam" id="PF00994">
    <property type="entry name" value="MoCF_biosynth"/>
    <property type="match status" value="1"/>
</dbReference>
<keyword evidence="1" id="KW-0479">Metal-binding</keyword>
<dbReference type="CDD" id="cd03522">
    <property type="entry name" value="MoeA_like"/>
    <property type="match status" value="1"/>
</dbReference>
<dbReference type="SUPFAM" id="SSF53218">
    <property type="entry name" value="Molybdenum cofactor biosynthesis proteins"/>
    <property type="match status" value="1"/>
</dbReference>
<proteinExistence type="inferred from homology"/>
<dbReference type="Proteomes" id="UP001651880">
    <property type="component" value="Unassembled WGS sequence"/>
</dbReference>
<comment type="catalytic activity">
    <reaction evidence="1">
        <text>adenylyl-molybdopterin + molybdate = Mo-molybdopterin + AMP + H(+)</text>
        <dbReference type="Rhea" id="RHEA:35047"/>
        <dbReference type="ChEBI" id="CHEBI:15378"/>
        <dbReference type="ChEBI" id="CHEBI:36264"/>
        <dbReference type="ChEBI" id="CHEBI:62727"/>
        <dbReference type="ChEBI" id="CHEBI:71302"/>
        <dbReference type="ChEBI" id="CHEBI:456215"/>
    </reaction>
</comment>
<comment type="cofactor">
    <cofactor evidence="1">
        <name>Mg(2+)</name>
        <dbReference type="ChEBI" id="CHEBI:18420"/>
    </cofactor>
</comment>
<comment type="function">
    <text evidence="1">Catalyzes the insertion of molybdate into adenylated molybdopterin with the concomitant release of AMP.</text>
</comment>
<comment type="similarity">
    <text evidence="1">Belongs to the MoeA family.</text>
</comment>
<protein>
    <recommendedName>
        <fullName evidence="1">Molybdopterin molybdenumtransferase</fullName>
        <ecNumber evidence="1">2.10.1.1</ecNumber>
    </recommendedName>
</protein>
<dbReference type="SMART" id="SM00852">
    <property type="entry name" value="MoCF_biosynth"/>
    <property type="match status" value="1"/>
</dbReference>
<reference evidence="3 4" key="1">
    <citation type="submission" date="2021-10" db="EMBL/GenBank/DDBJ databases">
        <title>Lutispora strain m25 sp. nov., a thermophilic, non-spore-forming bacterium isolated from a lab-scale methanogenic bioreactor digesting anaerobic sludge.</title>
        <authorList>
            <person name="El Houari A."/>
            <person name="Mcdonald J."/>
        </authorList>
    </citation>
    <scope>NUCLEOTIDE SEQUENCE [LARGE SCALE GENOMIC DNA]</scope>
    <source>
        <strain evidence="4">m25</strain>
    </source>
</reference>
<evidence type="ECO:0000313" key="4">
    <source>
        <dbReference type="Proteomes" id="UP001651880"/>
    </source>
</evidence>